<evidence type="ECO:0000313" key="3">
    <source>
        <dbReference type="Proteomes" id="UP001549019"/>
    </source>
</evidence>
<feature type="compositionally biased region" description="Basic and acidic residues" evidence="1">
    <location>
        <begin position="1"/>
        <end position="19"/>
    </location>
</feature>
<dbReference type="RefSeq" id="WP_230821539.1">
    <property type="nucleotide sequence ID" value="NZ_JAJNCU010000003.1"/>
</dbReference>
<dbReference type="CDD" id="cd16386">
    <property type="entry name" value="TcpC_N"/>
    <property type="match status" value="1"/>
</dbReference>
<evidence type="ECO:0008006" key="4">
    <source>
        <dbReference type="Google" id="ProtNLM"/>
    </source>
</evidence>
<dbReference type="CDD" id="cd16428">
    <property type="entry name" value="TcpC_C"/>
    <property type="match status" value="1"/>
</dbReference>
<dbReference type="Gene3D" id="3.10.450.540">
    <property type="match status" value="1"/>
</dbReference>
<comment type="caution">
    <text evidence="2">The sequence shown here is derived from an EMBL/GenBank/DDBJ whole genome shotgun (WGS) entry which is preliminary data.</text>
</comment>
<dbReference type="Pfam" id="PF12642">
    <property type="entry name" value="TpcC"/>
    <property type="match status" value="1"/>
</dbReference>
<dbReference type="Proteomes" id="UP001549019">
    <property type="component" value="Unassembled WGS sequence"/>
</dbReference>
<keyword evidence="3" id="KW-1185">Reference proteome</keyword>
<dbReference type="InterPro" id="IPR035628">
    <property type="entry name" value="TcpC_C"/>
</dbReference>
<gene>
    <name evidence="2" type="ORF">ABHD89_001058</name>
</gene>
<evidence type="ECO:0000313" key="2">
    <source>
        <dbReference type="EMBL" id="MET3110656.1"/>
    </source>
</evidence>
<protein>
    <recommendedName>
        <fullName evidence="4">Conjugal transfer protein</fullName>
    </recommendedName>
</protein>
<organism evidence="2 3">
    <name type="scientific">Salinicoccus halitifaciens</name>
    <dbReference type="NCBI Taxonomy" id="1073415"/>
    <lineage>
        <taxon>Bacteria</taxon>
        <taxon>Bacillati</taxon>
        <taxon>Bacillota</taxon>
        <taxon>Bacilli</taxon>
        <taxon>Bacillales</taxon>
        <taxon>Staphylococcaceae</taxon>
        <taxon>Salinicoccus</taxon>
    </lineage>
</organism>
<dbReference type="EMBL" id="JBDZDV010000002">
    <property type="protein sequence ID" value="MET3110656.1"/>
    <property type="molecule type" value="Genomic_DNA"/>
</dbReference>
<proteinExistence type="predicted"/>
<sequence>MKLPFRQKEKTRQPTEEKRMKVKTVGTRKKSVLILWVLLISSLAFGIYKNFTAVDQHTVHEKEVIETEMIDTNAIESFTHNFVAVYHSWENETAALEARTVELSEYMTDDLQALNADVLGEDTLTSADVIDVSIWSVAEETENTYAVIYSVHQEITEDDDDISTRSTYRIVLHQDETGNLVITQNPTPWNDIQKSDYEPETVENNNSVDSETEEEIIAFLETFFTAYPTATEQELSYYVKDDVLPPINENYSFSELIDPVFQAHDGQIKTWVTVKYLDETTKANLFSQYELILEKDMNWMIVE</sequence>
<name>A0ABV2E8L0_9STAP</name>
<accession>A0ABV2E8L0</accession>
<feature type="region of interest" description="Disordered" evidence="1">
    <location>
        <begin position="1"/>
        <end position="21"/>
    </location>
</feature>
<dbReference type="InterPro" id="IPR024735">
    <property type="entry name" value="TcpC"/>
</dbReference>
<evidence type="ECO:0000256" key="1">
    <source>
        <dbReference type="SAM" id="MobiDB-lite"/>
    </source>
</evidence>
<reference evidence="2 3" key="1">
    <citation type="submission" date="2024-05" db="EMBL/GenBank/DDBJ databases">
        <title>Genomic Encyclopedia of Type Strains, Phase IV (KMG-IV): sequencing the most valuable type-strain genomes for metagenomic binning, comparative biology and taxonomic classification.</title>
        <authorList>
            <person name="Goeker M."/>
        </authorList>
    </citation>
    <scope>NUCLEOTIDE SEQUENCE [LARGE SCALE GENOMIC DNA]</scope>
    <source>
        <strain evidence="2 3">DSM 25286</strain>
    </source>
</reference>